<evidence type="ECO:0000256" key="1">
    <source>
        <dbReference type="SAM" id="MobiDB-lite"/>
    </source>
</evidence>
<sequence>MEGWQFLGLVSYGGEVRRRGQYAALASEEETPAVYRHPSRGNGGASAEEWRRHRRAEPGWRPLLDPLLEEGDEAALLEAFSNVAAVKRKKPRRSVSLAAAMAQAYSWIRGEFVGESAFPTSVPWTMTF</sequence>
<dbReference type="AlphaFoldDB" id="A0A7I8K4J1"/>
<feature type="region of interest" description="Disordered" evidence="1">
    <location>
        <begin position="30"/>
        <end position="52"/>
    </location>
</feature>
<evidence type="ECO:0000313" key="2">
    <source>
        <dbReference type="EMBL" id="CAA7392108.1"/>
    </source>
</evidence>
<accession>A0A7I8K4J1</accession>
<dbReference type="EMBL" id="LR746265">
    <property type="protein sequence ID" value="CAA7392108.1"/>
    <property type="molecule type" value="Genomic_DNA"/>
</dbReference>
<organism evidence="2 3">
    <name type="scientific">Spirodela intermedia</name>
    <name type="common">Intermediate duckweed</name>
    <dbReference type="NCBI Taxonomy" id="51605"/>
    <lineage>
        <taxon>Eukaryota</taxon>
        <taxon>Viridiplantae</taxon>
        <taxon>Streptophyta</taxon>
        <taxon>Embryophyta</taxon>
        <taxon>Tracheophyta</taxon>
        <taxon>Spermatophyta</taxon>
        <taxon>Magnoliopsida</taxon>
        <taxon>Liliopsida</taxon>
        <taxon>Araceae</taxon>
        <taxon>Lemnoideae</taxon>
        <taxon>Spirodela</taxon>
    </lineage>
</organism>
<keyword evidence="3" id="KW-1185">Reference proteome</keyword>
<reference evidence="2" key="1">
    <citation type="submission" date="2020-02" db="EMBL/GenBank/DDBJ databases">
        <authorList>
            <person name="Scholz U."/>
            <person name="Mascher M."/>
            <person name="Fiebig A."/>
        </authorList>
    </citation>
    <scope>NUCLEOTIDE SEQUENCE</scope>
</reference>
<dbReference type="Proteomes" id="UP000663760">
    <property type="component" value="Chromosome 2"/>
</dbReference>
<protein>
    <submittedName>
        <fullName evidence="2">Uncharacterized protein</fullName>
    </submittedName>
</protein>
<gene>
    <name evidence="2" type="ORF">SI8410_02003287</name>
</gene>
<name>A0A7I8K4J1_SPIIN</name>
<proteinExistence type="predicted"/>
<evidence type="ECO:0000313" key="3">
    <source>
        <dbReference type="Proteomes" id="UP000663760"/>
    </source>
</evidence>